<evidence type="ECO:0000259" key="1">
    <source>
        <dbReference type="Pfam" id="PF09995"/>
    </source>
</evidence>
<comment type="caution">
    <text evidence="2">The sequence shown here is derived from an EMBL/GenBank/DDBJ whole genome shotgun (WGS) entry which is preliminary data.</text>
</comment>
<gene>
    <name evidence="2" type="ORF">FHX78_111520</name>
</gene>
<dbReference type="GO" id="GO:0016491">
    <property type="term" value="F:oxidoreductase activity"/>
    <property type="evidence" value="ECO:0007669"/>
    <property type="project" value="InterPro"/>
</dbReference>
<evidence type="ECO:0000313" key="3">
    <source>
        <dbReference type="Proteomes" id="UP000316603"/>
    </source>
</evidence>
<reference evidence="2 3" key="1">
    <citation type="submission" date="2019-06" db="EMBL/GenBank/DDBJ databases">
        <title>Sequencing the genomes of 1000 actinobacteria strains.</title>
        <authorList>
            <person name="Klenk H.-P."/>
        </authorList>
    </citation>
    <scope>NUCLEOTIDE SEQUENCE [LARGE SCALE GENOMIC DNA]</scope>
    <source>
        <strain evidence="2 3">DSM 41695</strain>
    </source>
</reference>
<dbReference type="PANTHER" id="PTHR37539">
    <property type="entry name" value="SECRETED PROTEIN-RELATED"/>
    <property type="match status" value="1"/>
</dbReference>
<keyword evidence="3" id="KW-1185">Reference proteome</keyword>
<evidence type="ECO:0000313" key="2">
    <source>
        <dbReference type="EMBL" id="TWF84585.1"/>
    </source>
</evidence>
<dbReference type="RefSeq" id="WP_145866690.1">
    <property type="nucleotide sequence ID" value="NZ_BNCE01000005.1"/>
</dbReference>
<name>A0A561TBU6_9ACTN</name>
<dbReference type="InterPro" id="IPR006311">
    <property type="entry name" value="TAT_signal"/>
</dbReference>
<dbReference type="InterPro" id="IPR037473">
    <property type="entry name" value="Lcp-like"/>
</dbReference>
<dbReference type="Pfam" id="PF09995">
    <property type="entry name" value="MPAB_Lcp_cat"/>
    <property type="match status" value="1"/>
</dbReference>
<accession>A0A561TBU6</accession>
<dbReference type="AlphaFoldDB" id="A0A561TBU6"/>
<protein>
    <submittedName>
        <fullName evidence="2">Uncharacterized protein DUF2236</fullName>
    </submittedName>
</protein>
<dbReference type="OrthoDB" id="7614910at2"/>
<dbReference type="InterPro" id="IPR018713">
    <property type="entry name" value="MPAB/Lcp_cat_dom"/>
</dbReference>
<feature type="domain" description="ER-bound oxygenase mpaB/mpaB'/Rubber oxygenase catalytic" evidence="1">
    <location>
        <begin position="132"/>
        <end position="347"/>
    </location>
</feature>
<dbReference type="Proteomes" id="UP000316603">
    <property type="component" value="Unassembled WGS sequence"/>
</dbReference>
<proteinExistence type="predicted"/>
<organism evidence="2 3">
    <name type="scientific">Streptomyces capillispiralis</name>
    <dbReference type="NCBI Taxonomy" id="68182"/>
    <lineage>
        <taxon>Bacteria</taxon>
        <taxon>Bacillati</taxon>
        <taxon>Actinomycetota</taxon>
        <taxon>Actinomycetes</taxon>
        <taxon>Kitasatosporales</taxon>
        <taxon>Streptomycetaceae</taxon>
        <taxon>Streptomyces</taxon>
    </lineage>
</organism>
<dbReference type="PANTHER" id="PTHR37539:SF1">
    <property type="entry name" value="ER-BOUND OXYGENASE MPAB_MPAB'_RUBBER OXYGENASE CATALYTIC DOMAIN-CONTAINING PROTEIN"/>
    <property type="match status" value="1"/>
</dbReference>
<sequence>MDGLSRRRMLVTGGALGALGALGAASPARARSLWTWAPSGSVAGKGAGVDPDWVWDEEADPVLAAVIERGDVAKANEALRKWTRNDQPLPDGLPGDLRDFMEHARRLPSWTDRDKLAAAARFTKKKGIYTGALYGLGSGLMSTAIPREARAVYYSKGGADMKDRIAKTARLGYDVGDLDAYQPQGGMIVTAVKTRLVHAAVRHLLPQSPGWSATSGGQTIPISQADVMVTWHSLATFVMHKIKDWGIPVSTAESDGYLHVWQVTAHMLGVLDEYIPNSWDEANAQSRQVLDPILASTPEGDKLTELLLDIVAELDAGLTRPLINAFSRYTLGNRTGDLIGLDREPFWQPLISAAWPLLVAFREGLIPLPLVPEAAWTVEEAIRRFVLLFLSEGRGIHLEIPETNRPS</sequence>
<dbReference type="PROSITE" id="PS51318">
    <property type="entry name" value="TAT"/>
    <property type="match status" value="1"/>
</dbReference>
<dbReference type="EMBL" id="VIWV01000001">
    <property type="protein sequence ID" value="TWF84585.1"/>
    <property type="molecule type" value="Genomic_DNA"/>
</dbReference>